<evidence type="ECO:0000313" key="4">
    <source>
        <dbReference type="Proteomes" id="UP000051802"/>
    </source>
</evidence>
<proteinExistence type="predicted"/>
<dbReference type="InterPro" id="IPR011992">
    <property type="entry name" value="EF-hand-dom_pair"/>
</dbReference>
<sequence>MLSLFALAALTWPLAATAQSQGAPPLTDAQRERLEQAAERFRAADTNHDGQISRAEANASLPRIAKRFDQLDANGDGQLSAEEFRAAMERARAQR</sequence>
<evidence type="ECO:0000259" key="2">
    <source>
        <dbReference type="PROSITE" id="PS50222"/>
    </source>
</evidence>
<dbReference type="Proteomes" id="UP000051802">
    <property type="component" value="Unassembled WGS sequence"/>
</dbReference>
<feature type="domain" description="EF-hand" evidence="2">
    <location>
        <begin position="59"/>
        <end position="94"/>
    </location>
</feature>
<name>A0A0R0ALB3_9GAMM</name>
<dbReference type="Gene3D" id="1.10.238.10">
    <property type="entry name" value="EF-hand"/>
    <property type="match status" value="1"/>
</dbReference>
<dbReference type="EMBL" id="LLXU01000058">
    <property type="protein sequence ID" value="KRG45964.1"/>
    <property type="molecule type" value="Genomic_DNA"/>
</dbReference>
<feature type="signal peptide" evidence="1">
    <location>
        <begin position="1"/>
        <end position="18"/>
    </location>
</feature>
<gene>
    <name evidence="3" type="ORF">ARC20_06030</name>
</gene>
<organism evidence="3 4">
    <name type="scientific">Stenotrophomonas panacihumi</name>
    <dbReference type="NCBI Taxonomy" id="676599"/>
    <lineage>
        <taxon>Bacteria</taxon>
        <taxon>Pseudomonadati</taxon>
        <taxon>Pseudomonadota</taxon>
        <taxon>Gammaproteobacteria</taxon>
        <taxon>Lysobacterales</taxon>
        <taxon>Lysobacteraceae</taxon>
        <taxon>Stenotrophomonas</taxon>
    </lineage>
</organism>
<accession>A0A0R0ALB3</accession>
<dbReference type="InterPro" id="IPR018247">
    <property type="entry name" value="EF_Hand_1_Ca_BS"/>
</dbReference>
<dbReference type="SUPFAM" id="SSF47473">
    <property type="entry name" value="EF-hand"/>
    <property type="match status" value="1"/>
</dbReference>
<keyword evidence="4" id="KW-1185">Reference proteome</keyword>
<evidence type="ECO:0000256" key="1">
    <source>
        <dbReference type="SAM" id="SignalP"/>
    </source>
</evidence>
<dbReference type="Pfam" id="PF13202">
    <property type="entry name" value="EF-hand_5"/>
    <property type="match status" value="2"/>
</dbReference>
<protein>
    <recommendedName>
        <fullName evidence="2">EF-hand domain-containing protein</fullName>
    </recommendedName>
</protein>
<dbReference type="STRING" id="676599.ARC20_06030"/>
<dbReference type="PROSITE" id="PS00018">
    <property type="entry name" value="EF_HAND_1"/>
    <property type="match status" value="1"/>
</dbReference>
<evidence type="ECO:0000313" key="3">
    <source>
        <dbReference type="EMBL" id="KRG45964.1"/>
    </source>
</evidence>
<comment type="caution">
    <text evidence="3">The sequence shown here is derived from an EMBL/GenBank/DDBJ whole genome shotgun (WGS) entry which is preliminary data.</text>
</comment>
<reference evidence="3 4" key="1">
    <citation type="submission" date="2015-10" db="EMBL/GenBank/DDBJ databases">
        <title>Genome sequencing and analysis of members of genus Stenotrophomonas.</title>
        <authorList>
            <person name="Patil P.P."/>
            <person name="Midha S."/>
            <person name="Patil P.B."/>
        </authorList>
    </citation>
    <scope>NUCLEOTIDE SEQUENCE [LARGE SCALE GENOMIC DNA]</scope>
    <source>
        <strain evidence="3 4">JCM 16536</strain>
    </source>
</reference>
<feature type="chain" id="PRO_5006390958" description="EF-hand domain-containing protein" evidence="1">
    <location>
        <begin position="19"/>
        <end position="95"/>
    </location>
</feature>
<dbReference type="GO" id="GO:0005509">
    <property type="term" value="F:calcium ion binding"/>
    <property type="evidence" value="ECO:0007669"/>
    <property type="project" value="InterPro"/>
</dbReference>
<dbReference type="SMART" id="SM00054">
    <property type="entry name" value="EFh"/>
    <property type="match status" value="2"/>
</dbReference>
<dbReference type="InterPro" id="IPR002048">
    <property type="entry name" value="EF_hand_dom"/>
</dbReference>
<dbReference type="CDD" id="cd00051">
    <property type="entry name" value="EFh"/>
    <property type="match status" value="1"/>
</dbReference>
<keyword evidence="1" id="KW-0732">Signal</keyword>
<dbReference type="PROSITE" id="PS50222">
    <property type="entry name" value="EF_HAND_2"/>
    <property type="match status" value="1"/>
</dbReference>
<dbReference type="AlphaFoldDB" id="A0A0R0ALB3"/>